<evidence type="ECO:0000313" key="1">
    <source>
        <dbReference type="EMBL" id="OEL16356.1"/>
    </source>
</evidence>
<dbReference type="Proteomes" id="UP000095767">
    <property type="component" value="Unassembled WGS sequence"/>
</dbReference>
<evidence type="ECO:0008006" key="3">
    <source>
        <dbReference type="Google" id="ProtNLM"/>
    </source>
</evidence>
<dbReference type="PANTHER" id="PTHR33377">
    <property type="entry name" value="OS10G0134700 PROTEIN-RELATED"/>
    <property type="match status" value="1"/>
</dbReference>
<organism evidence="1 2">
    <name type="scientific">Dichanthelium oligosanthes</name>
    <dbReference type="NCBI Taxonomy" id="888268"/>
    <lineage>
        <taxon>Eukaryota</taxon>
        <taxon>Viridiplantae</taxon>
        <taxon>Streptophyta</taxon>
        <taxon>Embryophyta</taxon>
        <taxon>Tracheophyta</taxon>
        <taxon>Spermatophyta</taxon>
        <taxon>Magnoliopsida</taxon>
        <taxon>Liliopsida</taxon>
        <taxon>Poales</taxon>
        <taxon>Poaceae</taxon>
        <taxon>PACMAD clade</taxon>
        <taxon>Panicoideae</taxon>
        <taxon>Panicodae</taxon>
        <taxon>Paniceae</taxon>
        <taxon>Dichantheliinae</taxon>
        <taxon>Dichanthelium</taxon>
    </lineage>
</organism>
<comment type="caution">
    <text evidence="1">The sequence shown here is derived from an EMBL/GenBank/DDBJ whole genome shotgun (WGS) entry which is preliminary data.</text>
</comment>
<proteinExistence type="predicted"/>
<evidence type="ECO:0000313" key="2">
    <source>
        <dbReference type="Proteomes" id="UP000095767"/>
    </source>
</evidence>
<protein>
    <recommendedName>
        <fullName evidence="3">Rx N-terminal domain-containing protein</fullName>
    </recommendedName>
</protein>
<reference evidence="1 2" key="1">
    <citation type="submission" date="2016-09" db="EMBL/GenBank/DDBJ databases">
        <title>The draft genome of Dichanthelium oligosanthes: A C3 panicoid grass species.</title>
        <authorList>
            <person name="Studer A.J."/>
            <person name="Schnable J.C."/>
            <person name="Brutnell T.P."/>
        </authorList>
    </citation>
    <scope>NUCLEOTIDE SEQUENCE [LARGE SCALE GENOMIC DNA]</scope>
    <source>
        <strain evidence="2">cv. Kellogg 1175</strain>
        <tissue evidence="1">Leaf</tissue>
    </source>
</reference>
<dbReference type="EMBL" id="LWDX02063231">
    <property type="protein sequence ID" value="OEL16356.1"/>
    <property type="molecule type" value="Genomic_DNA"/>
</dbReference>
<dbReference type="PANTHER" id="PTHR33377:SF115">
    <property type="entry name" value="OS05G0533301 PROTEIN"/>
    <property type="match status" value="1"/>
</dbReference>
<sequence>MEMLSSAVVGELVTRSLSFLFSKLDKETAATVQEDLQRLRHLLLRSGAIVRDAEQRHVSSKSMLHQLKALRDDTLRGHYVLDAVRCRAALGGGGDRRRNGNADDVDEEEAVVVGRRRAFSLSRFNPAKRVRFPSDASAEAESAALGGASPVELRQVVRSLEIKMGDLKEFVMFLAGYEPLYRQPYSAHLFVEKCIFGLHMEKETVMEFLLKNGPSSAENLGVLPIVGPAQIGKSAL</sequence>
<accession>A0A1E5UTZ9</accession>
<dbReference type="OrthoDB" id="652192at2759"/>
<dbReference type="AlphaFoldDB" id="A0A1E5UTZ9"/>
<keyword evidence="2" id="KW-1185">Reference proteome</keyword>
<gene>
    <name evidence="1" type="ORF">BAE44_0022630</name>
</gene>
<name>A0A1E5UTZ9_9POAL</name>